<keyword evidence="2" id="KW-1185">Reference proteome</keyword>
<accession>A0A182QLE6</accession>
<dbReference type="STRING" id="69004.A0A182QLE6"/>
<reference evidence="1" key="2">
    <citation type="submission" date="2020-05" db="UniProtKB">
        <authorList>
            <consortium name="EnsemblMetazoa"/>
        </authorList>
    </citation>
    <scope>IDENTIFICATION</scope>
    <source>
        <strain evidence="1">FAR1</strain>
    </source>
</reference>
<dbReference type="InterPro" id="IPR032675">
    <property type="entry name" value="LRR_dom_sf"/>
</dbReference>
<dbReference type="EMBL" id="AXCN02002158">
    <property type="status" value="NOT_ANNOTATED_CDS"/>
    <property type="molecule type" value="Genomic_DNA"/>
</dbReference>
<name>A0A182QLE6_9DIPT</name>
<dbReference type="Proteomes" id="UP000075886">
    <property type="component" value="Unassembled WGS sequence"/>
</dbReference>
<evidence type="ECO:0000313" key="2">
    <source>
        <dbReference type="Proteomes" id="UP000075886"/>
    </source>
</evidence>
<dbReference type="GO" id="GO:0019005">
    <property type="term" value="C:SCF ubiquitin ligase complex"/>
    <property type="evidence" value="ECO:0007669"/>
    <property type="project" value="TreeGrafter"/>
</dbReference>
<dbReference type="SMART" id="SM00367">
    <property type="entry name" value="LRR_CC"/>
    <property type="match status" value="3"/>
</dbReference>
<organism evidence="1 2">
    <name type="scientific">Anopheles farauti</name>
    <dbReference type="NCBI Taxonomy" id="69004"/>
    <lineage>
        <taxon>Eukaryota</taxon>
        <taxon>Metazoa</taxon>
        <taxon>Ecdysozoa</taxon>
        <taxon>Arthropoda</taxon>
        <taxon>Hexapoda</taxon>
        <taxon>Insecta</taxon>
        <taxon>Pterygota</taxon>
        <taxon>Neoptera</taxon>
        <taxon>Endopterygota</taxon>
        <taxon>Diptera</taxon>
        <taxon>Nematocera</taxon>
        <taxon>Culicoidea</taxon>
        <taxon>Culicidae</taxon>
        <taxon>Anophelinae</taxon>
        <taxon>Anopheles</taxon>
    </lineage>
</organism>
<dbReference type="VEuPathDB" id="VectorBase:AFAF012549"/>
<evidence type="ECO:0008006" key="3">
    <source>
        <dbReference type="Google" id="ProtNLM"/>
    </source>
</evidence>
<sequence length="107" mass="12515">MKVDDSLIRFLTERCYNIRKLDISWCETISTTDVKRNVQEIAQHCRVLEQLDLMGCDQVEESDVDTILAQCPRLRLLNLTYCSRITLESIEAARIRYPKVSVISCYR</sequence>
<dbReference type="GO" id="GO:0031146">
    <property type="term" value="P:SCF-dependent proteasomal ubiquitin-dependent protein catabolic process"/>
    <property type="evidence" value="ECO:0007669"/>
    <property type="project" value="TreeGrafter"/>
</dbReference>
<dbReference type="SUPFAM" id="SSF52047">
    <property type="entry name" value="RNI-like"/>
    <property type="match status" value="1"/>
</dbReference>
<dbReference type="InterPro" id="IPR006553">
    <property type="entry name" value="Leu-rich_rpt_Cys-con_subtyp"/>
</dbReference>
<protein>
    <recommendedName>
        <fullName evidence="3">F-box domain-containing protein</fullName>
    </recommendedName>
</protein>
<proteinExistence type="predicted"/>
<evidence type="ECO:0000313" key="1">
    <source>
        <dbReference type="EnsemblMetazoa" id="AFAF012549-PA"/>
    </source>
</evidence>
<dbReference type="PANTHER" id="PTHR13318">
    <property type="entry name" value="PARTNER OF PAIRED, ISOFORM B-RELATED"/>
    <property type="match status" value="1"/>
</dbReference>
<dbReference type="AlphaFoldDB" id="A0A182QLE6"/>
<dbReference type="EnsemblMetazoa" id="AFAF012549-RA">
    <property type="protein sequence ID" value="AFAF012549-PA"/>
    <property type="gene ID" value="AFAF012549"/>
</dbReference>
<reference evidence="2" key="1">
    <citation type="submission" date="2014-01" db="EMBL/GenBank/DDBJ databases">
        <title>The Genome Sequence of Anopheles farauti FAR1 (V2).</title>
        <authorList>
            <consortium name="The Broad Institute Genomics Platform"/>
            <person name="Neafsey D.E."/>
            <person name="Besansky N."/>
            <person name="Howell P."/>
            <person name="Walton C."/>
            <person name="Young S.K."/>
            <person name="Zeng Q."/>
            <person name="Gargeya S."/>
            <person name="Fitzgerald M."/>
            <person name="Haas B."/>
            <person name="Abouelleil A."/>
            <person name="Allen A.W."/>
            <person name="Alvarado L."/>
            <person name="Arachchi H.M."/>
            <person name="Berlin A.M."/>
            <person name="Chapman S.B."/>
            <person name="Gainer-Dewar J."/>
            <person name="Goldberg J."/>
            <person name="Griggs A."/>
            <person name="Gujja S."/>
            <person name="Hansen M."/>
            <person name="Howarth C."/>
            <person name="Imamovic A."/>
            <person name="Ireland A."/>
            <person name="Larimer J."/>
            <person name="McCowan C."/>
            <person name="Murphy C."/>
            <person name="Pearson M."/>
            <person name="Poon T.W."/>
            <person name="Priest M."/>
            <person name="Roberts A."/>
            <person name="Saif S."/>
            <person name="Shea T."/>
            <person name="Sisk P."/>
            <person name="Sykes S."/>
            <person name="Wortman J."/>
            <person name="Nusbaum C."/>
            <person name="Birren B."/>
        </authorList>
    </citation>
    <scope>NUCLEOTIDE SEQUENCE [LARGE SCALE GENOMIC DNA]</scope>
    <source>
        <strain evidence="2">FAR1</strain>
    </source>
</reference>
<dbReference type="Gene3D" id="3.80.10.10">
    <property type="entry name" value="Ribonuclease Inhibitor"/>
    <property type="match status" value="1"/>
</dbReference>